<protein>
    <submittedName>
        <fullName evidence="2">Uncharacterized protein</fullName>
    </submittedName>
</protein>
<dbReference type="PANTHER" id="PTHR34371:SF2">
    <property type="entry name" value="DUF688 FAMILY PROTEIN"/>
    <property type="match status" value="1"/>
</dbReference>
<feature type="region of interest" description="Disordered" evidence="1">
    <location>
        <begin position="1"/>
        <end position="40"/>
    </location>
</feature>
<proteinExistence type="predicted"/>
<name>A0A6A2XW44_HIBSY</name>
<dbReference type="PANTHER" id="PTHR34371">
    <property type="entry name" value="OS01G0551000 PROTEIN"/>
    <property type="match status" value="1"/>
</dbReference>
<accession>A0A6A2XW44</accession>
<evidence type="ECO:0000313" key="2">
    <source>
        <dbReference type="EMBL" id="KAE8660517.1"/>
    </source>
</evidence>
<gene>
    <name evidence="2" type="ORF">F3Y22_tig00116951pilonHSYRG00314</name>
</gene>
<sequence>MGFEAEKQSSYTPKLLLFSSPQPQAHMKSPERSGTLTPPLRASASVPFRWEEEPGKPKPCTTLTIFSNPNDLAQKCLELPPRLLHDARNTPALEGARFQSSSSFRMGSACYGSFRGGSGSPERVHLGSMVLSKRGTYKAKGFLGSLRRRAFKASREVGGTGNSYVFPSSGDRDSECSTEEESNSTTSVKIIRTKRVGSFRSLLHSNSKFWATMQEGLRLSVPWSKREKKDGFAG</sequence>
<dbReference type="EMBL" id="VEPZ02001731">
    <property type="protein sequence ID" value="KAE8660517.1"/>
    <property type="molecule type" value="Genomic_DNA"/>
</dbReference>
<comment type="caution">
    <text evidence="2">The sequence shown here is derived from an EMBL/GenBank/DDBJ whole genome shotgun (WGS) entry which is preliminary data.</text>
</comment>
<reference evidence="2" key="1">
    <citation type="submission" date="2019-09" db="EMBL/GenBank/DDBJ databases">
        <title>Draft genome information of white flower Hibiscus syriacus.</title>
        <authorList>
            <person name="Kim Y.-M."/>
        </authorList>
    </citation>
    <scope>NUCLEOTIDE SEQUENCE [LARGE SCALE GENOMIC DNA]</scope>
    <source>
        <strain evidence="2">YM2019G1</strain>
    </source>
</reference>
<keyword evidence="3" id="KW-1185">Reference proteome</keyword>
<dbReference type="OrthoDB" id="1934555at2759"/>
<dbReference type="InterPro" id="IPR007789">
    <property type="entry name" value="DUF688"/>
</dbReference>
<dbReference type="Proteomes" id="UP000436088">
    <property type="component" value="Unassembled WGS sequence"/>
</dbReference>
<dbReference type="Pfam" id="PF05097">
    <property type="entry name" value="DUF688"/>
    <property type="match status" value="1"/>
</dbReference>
<dbReference type="AlphaFoldDB" id="A0A6A2XW44"/>
<organism evidence="2 3">
    <name type="scientific">Hibiscus syriacus</name>
    <name type="common">Rose of Sharon</name>
    <dbReference type="NCBI Taxonomy" id="106335"/>
    <lineage>
        <taxon>Eukaryota</taxon>
        <taxon>Viridiplantae</taxon>
        <taxon>Streptophyta</taxon>
        <taxon>Embryophyta</taxon>
        <taxon>Tracheophyta</taxon>
        <taxon>Spermatophyta</taxon>
        <taxon>Magnoliopsida</taxon>
        <taxon>eudicotyledons</taxon>
        <taxon>Gunneridae</taxon>
        <taxon>Pentapetalae</taxon>
        <taxon>rosids</taxon>
        <taxon>malvids</taxon>
        <taxon>Malvales</taxon>
        <taxon>Malvaceae</taxon>
        <taxon>Malvoideae</taxon>
        <taxon>Hibiscus</taxon>
    </lineage>
</organism>
<evidence type="ECO:0000313" key="3">
    <source>
        <dbReference type="Proteomes" id="UP000436088"/>
    </source>
</evidence>
<evidence type="ECO:0000256" key="1">
    <source>
        <dbReference type="SAM" id="MobiDB-lite"/>
    </source>
</evidence>
<feature type="region of interest" description="Disordered" evidence="1">
    <location>
        <begin position="162"/>
        <end position="185"/>
    </location>
</feature>